<keyword evidence="1" id="KW-1133">Transmembrane helix</keyword>
<evidence type="ECO:0000313" key="2">
    <source>
        <dbReference type="EMBL" id="QLI81872.1"/>
    </source>
</evidence>
<evidence type="ECO:0000256" key="1">
    <source>
        <dbReference type="SAM" id="Phobius"/>
    </source>
</evidence>
<dbReference type="Proteomes" id="UP000510822">
    <property type="component" value="Chromosome"/>
</dbReference>
<accession>A0A7D5VAK4</accession>
<feature type="transmembrane region" description="Helical" evidence="1">
    <location>
        <begin position="24"/>
        <end position="43"/>
    </location>
</feature>
<dbReference type="PANTHER" id="PTHR40076">
    <property type="entry name" value="MEMBRANE PROTEIN-RELATED"/>
    <property type="match status" value="1"/>
</dbReference>
<organism evidence="2 3">
    <name type="scientific">Chitinibacter fontanus</name>
    <dbReference type="NCBI Taxonomy" id="1737446"/>
    <lineage>
        <taxon>Bacteria</taxon>
        <taxon>Pseudomonadati</taxon>
        <taxon>Pseudomonadota</taxon>
        <taxon>Betaproteobacteria</taxon>
        <taxon>Neisseriales</taxon>
        <taxon>Chitinibacteraceae</taxon>
        <taxon>Chitinibacter</taxon>
    </lineage>
</organism>
<keyword evidence="3" id="KW-1185">Reference proteome</keyword>
<dbReference type="Pfam" id="PF06161">
    <property type="entry name" value="DUF975"/>
    <property type="match status" value="1"/>
</dbReference>
<gene>
    <name evidence="2" type="ORF">HZU75_10155</name>
</gene>
<evidence type="ECO:0000313" key="3">
    <source>
        <dbReference type="Proteomes" id="UP000510822"/>
    </source>
</evidence>
<dbReference type="PANTHER" id="PTHR40076:SF1">
    <property type="entry name" value="MEMBRANE PROTEIN"/>
    <property type="match status" value="1"/>
</dbReference>
<dbReference type="InterPro" id="IPR010380">
    <property type="entry name" value="DUF975"/>
</dbReference>
<dbReference type="RefSeq" id="WP_180305979.1">
    <property type="nucleotide sequence ID" value="NZ_CP058952.1"/>
</dbReference>
<proteinExistence type="predicted"/>
<reference evidence="2 3" key="1">
    <citation type="journal article" date="2016" name="Int. J. Syst. Evol. Microbiol.">
        <title>Chitinibacter fontanus sp. nov., isolated from a spring.</title>
        <authorList>
            <person name="Sheu S.Y."/>
            <person name="Li Y.S."/>
            <person name="Young C.C."/>
            <person name="Chen W.M."/>
        </authorList>
    </citation>
    <scope>NUCLEOTIDE SEQUENCE [LARGE SCALE GENOMIC DNA]</scope>
    <source>
        <strain evidence="2 3">STM-7</strain>
    </source>
</reference>
<protein>
    <submittedName>
        <fullName evidence="2">DUF975 family protein</fullName>
    </submittedName>
</protein>
<keyword evidence="1" id="KW-0812">Transmembrane</keyword>
<feature type="transmembrane region" description="Helical" evidence="1">
    <location>
        <begin position="49"/>
        <end position="71"/>
    </location>
</feature>
<dbReference type="KEGG" id="cfon:HZU75_10155"/>
<dbReference type="EMBL" id="CP058952">
    <property type="protein sequence ID" value="QLI81872.1"/>
    <property type="molecule type" value="Genomic_DNA"/>
</dbReference>
<name>A0A7D5VAK4_9NEIS</name>
<feature type="transmembrane region" description="Helical" evidence="1">
    <location>
        <begin position="160"/>
        <end position="179"/>
    </location>
</feature>
<sequence length="207" mass="23309">MAVSILASNKEIMTRARESLRNNWKVPVIVTLVYLVIVAMSGQSEALNLAFSLILGGPIALGFAFFYLGGVREQRFDSAVFGQAFQQFLNAMLTYILVGLLVLLWSLLLIIPGVLAALSYSLTFYVMHDEPQLHTLQAIGRSKELMYGHRWQLFCLGLRFLAWSLLALLTLGIGFLWLLPYFQTAMAHFYEEVLNSHHLAQPELIAE</sequence>
<feature type="transmembrane region" description="Helical" evidence="1">
    <location>
        <begin position="92"/>
        <end position="118"/>
    </location>
</feature>
<keyword evidence="1" id="KW-0472">Membrane</keyword>
<dbReference type="AlphaFoldDB" id="A0A7D5VAK4"/>